<dbReference type="Proteomes" id="UP000316733">
    <property type="component" value="Segment"/>
</dbReference>
<gene>
    <name evidence="2" type="ORF">EST35_0333</name>
</gene>
<dbReference type="EMBL" id="MK797984">
    <property type="protein sequence ID" value="QCG76214.1"/>
    <property type="molecule type" value="Genomic_DNA"/>
</dbReference>
<evidence type="ECO:0000313" key="2">
    <source>
        <dbReference type="EMBL" id="QCG76214.1"/>
    </source>
</evidence>
<reference evidence="3" key="1">
    <citation type="journal article" date="2020" name="bioRxiv">
        <title>Integrative omics analysis of Pseudomonas aeruginosa virus PA5oct highlights the molecular complexity of jumbo phages.</title>
        <authorList>
            <person name="Lood C."/>
            <person name="Danis-Wlodarczyk K."/>
            <person name="Blasdel B.G."/>
            <person name="Jang H.B."/>
            <person name="Vandenheuvel D."/>
            <person name="Briers Y."/>
            <person name="Noben J.-P."/>
            <person name="van Noort V."/>
            <person name="Drulis-Kawa Z."/>
            <person name="Lavigne R."/>
        </authorList>
    </citation>
    <scope>NUCLEOTIDE SEQUENCE [LARGE SCALE GENOMIC DNA]</scope>
</reference>
<keyword evidence="1" id="KW-0812">Transmembrane</keyword>
<accession>A0A4Y5JUA9</accession>
<keyword evidence="1" id="KW-0472">Membrane</keyword>
<organism evidence="2 3">
    <name type="scientific">Pseudomonas phage vB_PaeM_PA5oct</name>
    <dbReference type="NCBI Taxonomy" id="2163605"/>
    <lineage>
        <taxon>Viruses</taxon>
        <taxon>Duplodnaviria</taxon>
        <taxon>Heunggongvirae</taxon>
        <taxon>Uroviricota</taxon>
        <taxon>Caudoviricetes</taxon>
        <taxon>Arenbergviridae</taxon>
        <taxon>Wroclawvirus</taxon>
        <taxon>Wroclawvirus PA5oct</taxon>
    </lineage>
</organism>
<keyword evidence="1" id="KW-1133">Transmembrane helix</keyword>
<evidence type="ECO:0000256" key="1">
    <source>
        <dbReference type="SAM" id="Phobius"/>
    </source>
</evidence>
<keyword evidence="3" id="KW-1185">Reference proteome</keyword>
<name>A0A4Y5JUA9_9CAUD</name>
<evidence type="ECO:0000313" key="3">
    <source>
        <dbReference type="Proteomes" id="UP000316733"/>
    </source>
</evidence>
<proteinExistence type="predicted"/>
<feature type="transmembrane region" description="Helical" evidence="1">
    <location>
        <begin position="15"/>
        <end position="32"/>
    </location>
</feature>
<sequence>MFCTLLNFFKKDVKVYAVVVLAPGLICYLSKLNNFDLKMATRISGSKYKLDEKLIEIITKEDAILKMISGEITKDGKNYVRFVEIPDRLRQVLKYHYIANVI</sequence>
<protein>
    <submittedName>
        <fullName evidence="2">Uncharacterized protein</fullName>
    </submittedName>
</protein>